<keyword evidence="1" id="KW-0560">Oxidoreductase</keyword>
<evidence type="ECO:0008006" key="5">
    <source>
        <dbReference type="Google" id="ProtNLM"/>
    </source>
</evidence>
<dbReference type="SUPFAM" id="SSF51735">
    <property type="entry name" value="NAD(P)-binding Rossmann-fold domains"/>
    <property type="match status" value="1"/>
</dbReference>
<dbReference type="InterPro" id="IPR002347">
    <property type="entry name" value="SDR_fam"/>
</dbReference>
<feature type="transmembrane region" description="Helical" evidence="2">
    <location>
        <begin position="20"/>
        <end position="38"/>
    </location>
</feature>
<dbReference type="InterPro" id="IPR052228">
    <property type="entry name" value="Sec_Metab_Biosynth_Oxidored"/>
</dbReference>
<comment type="caution">
    <text evidence="3">The sequence shown here is derived from an EMBL/GenBank/DDBJ whole genome shotgun (WGS) entry which is preliminary data.</text>
</comment>
<evidence type="ECO:0000256" key="2">
    <source>
        <dbReference type="SAM" id="Phobius"/>
    </source>
</evidence>
<protein>
    <recommendedName>
        <fullName evidence="5">NAD(P)-binding protein</fullName>
    </recommendedName>
</protein>
<keyword evidence="2" id="KW-0472">Membrane</keyword>
<gene>
    <name evidence="3" type="ORF">SLS60_000173</name>
</gene>
<keyword evidence="2" id="KW-1133">Transmembrane helix</keyword>
<sequence>MVDLTTVKTSNTNLPSHLTAVFVGGTSGIGLYTLLALARHCAHPTIYFIGRSQPAADRILTDLRTLNPNGTYKFIPSDVALIKNVDAVCEEIKRDEKYINILVQSQGTMSTGQETAENMHATASLVLHSRMRFQLNLLPLLQAAPGLKRVVSIFTGTKEGPITATELQMRSLRNPLKARGQAASAVTLLLEEAQRRAKDVGFVHTYPGFVSTGIGRDFGMVARMVAKVAETVVRPWLYVPEEESGERNLWLATSGRFAAEEGDKGVDAAVGTDGKVGSGVYTVDEKGESGGEAVLKVLQELREQKKDEWVWDEIRKELVRITGKESL</sequence>
<accession>A0ABR3S5G2</accession>
<dbReference type="PANTHER" id="PTHR47534:SF3">
    <property type="entry name" value="ALCOHOL DEHYDROGENASE-LIKE C-TERMINAL DOMAIN-CONTAINING PROTEIN"/>
    <property type="match status" value="1"/>
</dbReference>
<name>A0ABR3S5G2_9PLEO</name>
<evidence type="ECO:0000256" key="1">
    <source>
        <dbReference type="ARBA" id="ARBA00023002"/>
    </source>
</evidence>
<dbReference type="Proteomes" id="UP001521785">
    <property type="component" value="Unassembled WGS sequence"/>
</dbReference>
<dbReference type="InterPro" id="IPR036291">
    <property type="entry name" value="NAD(P)-bd_dom_sf"/>
</dbReference>
<keyword evidence="2" id="KW-0812">Transmembrane</keyword>
<dbReference type="Gene3D" id="3.40.50.720">
    <property type="entry name" value="NAD(P)-binding Rossmann-like Domain"/>
    <property type="match status" value="1"/>
</dbReference>
<evidence type="ECO:0000313" key="4">
    <source>
        <dbReference type="Proteomes" id="UP001521785"/>
    </source>
</evidence>
<reference evidence="3 4" key="1">
    <citation type="submission" date="2024-02" db="EMBL/GenBank/DDBJ databases">
        <title>De novo assembly and annotation of 12 fungi associated with fruit tree decline syndrome in Ontario, Canada.</title>
        <authorList>
            <person name="Sulman M."/>
            <person name="Ellouze W."/>
            <person name="Ilyukhin E."/>
        </authorList>
    </citation>
    <scope>NUCLEOTIDE SEQUENCE [LARGE SCALE GENOMIC DNA]</scope>
    <source>
        <strain evidence="3 4">M42-189</strain>
    </source>
</reference>
<evidence type="ECO:0000313" key="3">
    <source>
        <dbReference type="EMBL" id="KAL1611950.1"/>
    </source>
</evidence>
<dbReference type="PANTHER" id="PTHR47534">
    <property type="entry name" value="YALI0E05731P"/>
    <property type="match status" value="1"/>
</dbReference>
<dbReference type="Pfam" id="PF00106">
    <property type="entry name" value="adh_short"/>
    <property type="match status" value="1"/>
</dbReference>
<organism evidence="3 4">
    <name type="scientific">Paraconiothyrium brasiliense</name>
    <dbReference type="NCBI Taxonomy" id="300254"/>
    <lineage>
        <taxon>Eukaryota</taxon>
        <taxon>Fungi</taxon>
        <taxon>Dikarya</taxon>
        <taxon>Ascomycota</taxon>
        <taxon>Pezizomycotina</taxon>
        <taxon>Dothideomycetes</taxon>
        <taxon>Pleosporomycetidae</taxon>
        <taxon>Pleosporales</taxon>
        <taxon>Massarineae</taxon>
        <taxon>Didymosphaeriaceae</taxon>
        <taxon>Paraconiothyrium</taxon>
    </lineage>
</organism>
<dbReference type="EMBL" id="JAKJXO020000001">
    <property type="protein sequence ID" value="KAL1611950.1"/>
    <property type="molecule type" value="Genomic_DNA"/>
</dbReference>
<proteinExistence type="predicted"/>
<keyword evidence="4" id="KW-1185">Reference proteome</keyword>